<feature type="transmembrane region" description="Helical" evidence="11">
    <location>
        <begin position="70"/>
        <end position="91"/>
    </location>
</feature>
<accession>A0A238JS60</accession>
<dbReference type="GO" id="GO:0016020">
    <property type="term" value="C:membrane"/>
    <property type="evidence" value="ECO:0007669"/>
    <property type="project" value="UniProtKB-SubCell"/>
</dbReference>
<dbReference type="AlphaFoldDB" id="A0A238JS60"/>
<keyword evidence="8" id="KW-0406">Ion transport</keyword>
<dbReference type="EMBL" id="FXYG01000001">
    <property type="protein sequence ID" value="SMX33499.1"/>
    <property type="molecule type" value="Genomic_DNA"/>
</dbReference>
<evidence type="ECO:0000259" key="12">
    <source>
        <dbReference type="Pfam" id="PF07885"/>
    </source>
</evidence>
<evidence type="ECO:0000256" key="6">
    <source>
        <dbReference type="ARBA" id="ARBA00022958"/>
    </source>
</evidence>
<proteinExistence type="predicted"/>
<dbReference type="InterPro" id="IPR027359">
    <property type="entry name" value="Volt_channel_dom_sf"/>
</dbReference>
<keyword evidence="6" id="KW-0630">Potassium</keyword>
<evidence type="ECO:0000256" key="9">
    <source>
        <dbReference type="ARBA" id="ARBA00023136"/>
    </source>
</evidence>
<keyword evidence="3" id="KW-0633">Potassium transport</keyword>
<dbReference type="InterPro" id="IPR047871">
    <property type="entry name" value="K_chnl_Slo-like"/>
</dbReference>
<feature type="transmembrane region" description="Helical" evidence="11">
    <location>
        <begin position="6"/>
        <end position="24"/>
    </location>
</feature>
<evidence type="ECO:0000313" key="14">
    <source>
        <dbReference type="Proteomes" id="UP000202485"/>
    </source>
</evidence>
<feature type="domain" description="Potassium channel" evidence="12">
    <location>
        <begin position="166"/>
        <end position="236"/>
    </location>
</feature>
<keyword evidence="9 11" id="KW-0472">Membrane</keyword>
<evidence type="ECO:0000256" key="8">
    <source>
        <dbReference type="ARBA" id="ARBA00023065"/>
    </source>
</evidence>
<keyword evidence="2" id="KW-0813">Transport</keyword>
<reference evidence="14" key="1">
    <citation type="submission" date="2017-05" db="EMBL/GenBank/DDBJ databases">
        <authorList>
            <person name="Rodrigo-Torres L."/>
            <person name="Arahal R. D."/>
            <person name="Lucena T."/>
        </authorList>
    </citation>
    <scope>NUCLEOTIDE SEQUENCE [LARGE SCALE GENOMIC DNA]</scope>
    <source>
        <strain evidence="14">CECT 8715</strain>
    </source>
</reference>
<keyword evidence="14" id="KW-1185">Reference proteome</keyword>
<keyword evidence="4 11" id="KW-0812">Transmembrane</keyword>
<feature type="transmembrane region" description="Helical" evidence="11">
    <location>
        <begin position="192"/>
        <end position="211"/>
    </location>
</feature>
<feature type="transmembrane region" description="Helical" evidence="11">
    <location>
        <begin position="217"/>
        <end position="238"/>
    </location>
</feature>
<evidence type="ECO:0000256" key="4">
    <source>
        <dbReference type="ARBA" id="ARBA00022692"/>
    </source>
</evidence>
<evidence type="ECO:0000256" key="7">
    <source>
        <dbReference type="ARBA" id="ARBA00022989"/>
    </source>
</evidence>
<evidence type="ECO:0000256" key="5">
    <source>
        <dbReference type="ARBA" id="ARBA00022826"/>
    </source>
</evidence>
<dbReference type="Pfam" id="PF07885">
    <property type="entry name" value="Ion_trans_2"/>
    <property type="match status" value="1"/>
</dbReference>
<name>A0A238JS60_9RHOB</name>
<organism evidence="13 14">
    <name type="scientific">Ruegeria arenilitoris</name>
    <dbReference type="NCBI Taxonomy" id="1173585"/>
    <lineage>
        <taxon>Bacteria</taxon>
        <taxon>Pseudomonadati</taxon>
        <taxon>Pseudomonadota</taxon>
        <taxon>Alphaproteobacteria</taxon>
        <taxon>Rhodobacterales</taxon>
        <taxon>Roseobacteraceae</taxon>
        <taxon>Ruegeria</taxon>
    </lineage>
</organism>
<keyword evidence="10" id="KW-0407">Ion channel</keyword>
<dbReference type="PANTHER" id="PTHR10027:SF10">
    <property type="entry name" value="SLOWPOKE 2, ISOFORM D"/>
    <property type="match status" value="1"/>
</dbReference>
<gene>
    <name evidence="13" type="ORF">RUA8715_00178</name>
</gene>
<evidence type="ECO:0000256" key="1">
    <source>
        <dbReference type="ARBA" id="ARBA00004141"/>
    </source>
</evidence>
<protein>
    <submittedName>
        <fullName evidence="13">Ion channel</fullName>
    </submittedName>
</protein>
<dbReference type="Proteomes" id="UP000202485">
    <property type="component" value="Unassembled WGS sequence"/>
</dbReference>
<comment type="subcellular location">
    <subcellularLocation>
        <location evidence="1">Membrane</location>
        <topology evidence="1">Multi-pass membrane protein</topology>
    </subcellularLocation>
</comment>
<dbReference type="GO" id="GO:0005267">
    <property type="term" value="F:potassium channel activity"/>
    <property type="evidence" value="ECO:0007669"/>
    <property type="project" value="UniProtKB-KW"/>
</dbReference>
<dbReference type="SUPFAM" id="SSF81324">
    <property type="entry name" value="Voltage-gated potassium channels"/>
    <property type="match status" value="1"/>
</dbReference>
<evidence type="ECO:0000256" key="11">
    <source>
        <dbReference type="SAM" id="Phobius"/>
    </source>
</evidence>
<feature type="transmembrane region" description="Helical" evidence="11">
    <location>
        <begin position="158"/>
        <end position="180"/>
    </location>
</feature>
<keyword evidence="7 11" id="KW-1133">Transmembrane helix</keyword>
<dbReference type="PANTHER" id="PTHR10027">
    <property type="entry name" value="CALCIUM-ACTIVATED POTASSIUM CHANNEL ALPHA CHAIN"/>
    <property type="match status" value="1"/>
</dbReference>
<evidence type="ECO:0000313" key="13">
    <source>
        <dbReference type="EMBL" id="SMX33499.1"/>
    </source>
</evidence>
<keyword evidence="5" id="KW-0631">Potassium channel</keyword>
<dbReference type="Gene3D" id="1.10.287.70">
    <property type="match status" value="1"/>
</dbReference>
<feature type="transmembrane region" description="Helical" evidence="11">
    <location>
        <begin position="45"/>
        <end position="64"/>
    </location>
</feature>
<dbReference type="InterPro" id="IPR013099">
    <property type="entry name" value="K_chnl_dom"/>
</dbReference>
<sequence>MPDRLVRAAFPANFPVIGTVYGSVMKQTVKALYIGRGAVSVWFRYCLILFDLASIVFFVATANIPHGPGLIAVSWAVGLIILLDFAARMWIAKDRKKLLFKIYTLADLVVIASLILDPFLTGSLAFLRILRALRLIHSYHLLHDLRRDSEFFRTHEDAVIAAVNLLVFIFATSTAVLVFYIPQDSQTPYIDALYFTMATLTTTGFGDITLNSPGGKLFSVFIMVVGVALFVRLAQAIFMPQKVRHKCPNCGLFRHDPDAVHCKHCGETLRIKTGGVG</sequence>
<feature type="transmembrane region" description="Helical" evidence="11">
    <location>
        <begin position="98"/>
        <end position="116"/>
    </location>
</feature>
<evidence type="ECO:0000256" key="10">
    <source>
        <dbReference type="ARBA" id="ARBA00023303"/>
    </source>
</evidence>
<evidence type="ECO:0000256" key="2">
    <source>
        <dbReference type="ARBA" id="ARBA00022448"/>
    </source>
</evidence>
<evidence type="ECO:0000256" key="3">
    <source>
        <dbReference type="ARBA" id="ARBA00022538"/>
    </source>
</evidence>
<dbReference type="Gene3D" id="1.20.120.350">
    <property type="entry name" value="Voltage-gated potassium channels. Chain C"/>
    <property type="match status" value="1"/>
</dbReference>